<evidence type="ECO:0000313" key="1">
    <source>
        <dbReference type="EMBL" id="MBO8480895.1"/>
    </source>
</evidence>
<keyword evidence="1" id="KW-0131">Cell cycle</keyword>
<reference evidence="1" key="1">
    <citation type="submission" date="2020-10" db="EMBL/GenBank/DDBJ databases">
        <authorList>
            <person name="Gilroy R."/>
        </authorList>
    </citation>
    <scope>NUCLEOTIDE SEQUENCE</scope>
    <source>
        <strain evidence="1">B3-1481</strain>
    </source>
</reference>
<accession>A0A9D9IZG6</accession>
<evidence type="ECO:0000313" key="2">
    <source>
        <dbReference type="Proteomes" id="UP000823769"/>
    </source>
</evidence>
<keyword evidence="1" id="KW-0132">Cell division</keyword>
<gene>
    <name evidence="1" type="ORF">IAB76_07330</name>
</gene>
<dbReference type="InterPro" id="IPR007838">
    <property type="entry name" value="Cell_div_ZapA-like"/>
</dbReference>
<dbReference type="AlphaFoldDB" id="A0A9D9IZG6"/>
<reference evidence="1" key="2">
    <citation type="journal article" date="2021" name="PeerJ">
        <title>Extensive microbial diversity within the chicken gut microbiome revealed by metagenomics and culture.</title>
        <authorList>
            <person name="Gilroy R."/>
            <person name="Ravi A."/>
            <person name="Getino M."/>
            <person name="Pursley I."/>
            <person name="Horton D.L."/>
            <person name="Alikhan N.F."/>
            <person name="Baker D."/>
            <person name="Gharbi K."/>
            <person name="Hall N."/>
            <person name="Watson M."/>
            <person name="Adriaenssens E.M."/>
            <person name="Foster-Nyarko E."/>
            <person name="Jarju S."/>
            <person name="Secka A."/>
            <person name="Antonio M."/>
            <person name="Oren A."/>
            <person name="Chaudhuri R.R."/>
            <person name="La Ragione R."/>
            <person name="Hildebrand F."/>
            <person name="Pallen M.J."/>
        </authorList>
    </citation>
    <scope>NUCLEOTIDE SEQUENCE</scope>
    <source>
        <strain evidence="1">B3-1481</strain>
    </source>
</reference>
<organism evidence="1 2">
    <name type="scientific">Candidatus Cryptobacteroides avistercoris</name>
    <dbReference type="NCBI Taxonomy" id="2840758"/>
    <lineage>
        <taxon>Bacteria</taxon>
        <taxon>Pseudomonadati</taxon>
        <taxon>Bacteroidota</taxon>
        <taxon>Bacteroidia</taxon>
        <taxon>Bacteroidales</taxon>
        <taxon>Candidatus Cryptobacteroides</taxon>
    </lineage>
</organism>
<dbReference type="Proteomes" id="UP000823769">
    <property type="component" value="Unassembled WGS sequence"/>
</dbReference>
<dbReference type="GO" id="GO:0051301">
    <property type="term" value="P:cell division"/>
    <property type="evidence" value="ECO:0007669"/>
    <property type="project" value="UniProtKB-KW"/>
</dbReference>
<comment type="caution">
    <text evidence="1">The sequence shown here is derived from an EMBL/GenBank/DDBJ whole genome shotgun (WGS) entry which is preliminary data.</text>
</comment>
<dbReference type="SUPFAM" id="SSF102829">
    <property type="entry name" value="Cell division protein ZapA-like"/>
    <property type="match status" value="1"/>
</dbReference>
<protein>
    <submittedName>
        <fullName evidence="1">Cell division protein ZapA</fullName>
    </submittedName>
</protein>
<dbReference type="Pfam" id="PF05164">
    <property type="entry name" value="ZapA"/>
    <property type="match status" value="1"/>
</dbReference>
<dbReference type="EMBL" id="JADILW010000110">
    <property type="protein sequence ID" value="MBO8480895.1"/>
    <property type="molecule type" value="Genomic_DNA"/>
</dbReference>
<sequence>MHKTVGELMAEQRINLVISGREYPLEAESPEMERLMRLAAGDVNRMLEKFNEQFPTTPFEDKLVFVAIREAAGKLLSQGKLQSLVDEADSLKQDLAAYLDGEEK</sequence>
<proteinExistence type="predicted"/>
<name>A0A9D9IZG6_9BACT</name>
<dbReference type="InterPro" id="IPR036192">
    <property type="entry name" value="Cell_div_ZapA-like_sf"/>
</dbReference>